<name>A0A0E9S7J7_ANGAN</name>
<reference evidence="1" key="1">
    <citation type="submission" date="2014-11" db="EMBL/GenBank/DDBJ databases">
        <authorList>
            <person name="Amaro Gonzalez C."/>
        </authorList>
    </citation>
    <scope>NUCLEOTIDE SEQUENCE</scope>
</reference>
<accession>A0A0E9S7J7</accession>
<evidence type="ECO:0000313" key="1">
    <source>
        <dbReference type="EMBL" id="JAH37389.1"/>
    </source>
</evidence>
<sequence length="28" mass="3258">MLTIIETDPRCDIYAYLLLGRKCVISEQ</sequence>
<dbReference type="AlphaFoldDB" id="A0A0E9S7J7"/>
<dbReference type="EMBL" id="GBXM01071188">
    <property type="protein sequence ID" value="JAH37389.1"/>
    <property type="molecule type" value="Transcribed_RNA"/>
</dbReference>
<proteinExistence type="predicted"/>
<organism evidence="1">
    <name type="scientific">Anguilla anguilla</name>
    <name type="common">European freshwater eel</name>
    <name type="synonym">Muraena anguilla</name>
    <dbReference type="NCBI Taxonomy" id="7936"/>
    <lineage>
        <taxon>Eukaryota</taxon>
        <taxon>Metazoa</taxon>
        <taxon>Chordata</taxon>
        <taxon>Craniata</taxon>
        <taxon>Vertebrata</taxon>
        <taxon>Euteleostomi</taxon>
        <taxon>Actinopterygii</taxon>
        <taxon>Neopterygii</taxon>
        <taxon>Teleostei</taxon>
        <taxon>Anguilliformes</taxon>
        <taxon>Anguillidae</taxon>
        <taxon>Anguilla</taxon>
    </lineage>
</organism>
<protein>
    <submittedName>
        <fullName evidence="1">Uncharacterized protein</fullName>
    </submittedName>
</protein>
<reference evidence="1" key="2">
    <citation type="journal article" date="2015" name="Fish Shellfish Immunol.">
        <title>Early steps in the European eel (Anguilla anguilla)-Vibrio vulnificus interaction in the gills: Role of the RtxA13 toxin.</title>
        <authorList>
            <person name="Callol A."/>
            <person name="Pajuelo D."/>
            <person name="Ebbesson L."/>
            <person name="Teles M."/>
            <person name="MacKenzie S."/>
            <person name="Amaro C."/>
        </authorList>
    </citation>
    <scope>NUCLEOTIDE SEQUENCE</scope>
</reference>